<accession>A0A1I3XGS0</accession>
<organism evidence="2 3">
    <name type="scientific">Streptomyces pini</name>
    <dbReference type="NCBI Taxonomy" id="1520580"/>
    <lineage>
        <taxon>Bacteria</taxon>
        <taxon>Bacillati</taxon>
        <taxon>Actinomycetota</taxon>
        <taxon>Actinomycetes</taxon>
        <taxon>Kitasatosporales</taxon>
        <taxon>Streptomycetaceae</taxon>
        <taxon>Streptomyces</taxon>
    </lineage>
</organism>
<sequence length="123" mass="12997">MPYGRHSRRAHTPRALRWHTTLRPLALLVHPALTALLVLLTGLQPAHGGGLAEAAAALAAAAGTALAVAALRTACRARPAPPARVRTALRDRERRTAFLPQRDPDASGRPRPRAPGRPLPTAG</sequence>
<proteinExistence type="predicted"/>
<feature type="compositionally biased region" description="Basic and acidic residues" evidence="1">
    <location>
        <begin position="88"/>
        <end position="108"/>
    </location>
</feature>
<evidence type="ECO:0000313" key="2">
    <source>
        <dbReference type="EMBL" id="SFK18767.1"/>
    </source>
</evidence>
<dbReference type="EMBL" id="FOSG01000004">
    <property type="protein sequence ID" value="SFK18767.1"/>
    <property type="molecule type" value="Genomic_DNA"/>
</dbReference>
<evidence type="ECO:0000256" key="1">
    <source>
        <dbReference type="SAM" id="MobiDB-lite"/>
    </source>
</evidence>
<dbReference type="AlphaFoldDB" id="A0A1I3XGS0"/>
<dbReference type="Pfam" id="PF19950">
    <property type="entry name" value="DUF6412"/>
    <property type="match status" value="1"/>
</dbReference>
<reference evidence="3" key="1">
    <citation type="submission" date="2016-10" db="EMBL/GenBank/DDBJ databases">
        <authorList>
            <person name="Varghese N."/>
            <person name="Submissions S."/>
        </authorList>
    </citation>
    <scope>NUCLEOTIDE SEQUENCE [LARGE SCALE GENOMIC DNA]</scope>
    <source>
        <strain evidence="3">PL19</strain>
    </source>
</reference>
<feature type="compositionally biased region" description="Pro residues" evidence="1">
    <location>
        <begin position="113"/>
        <end position="123"/>
    </location>
</feature>
<protein>
    <submittedName>
        <fullName evidence="2">Uncharacterized protein</fullName>
    </submittedName>
</protein>
<gene>
    <name evidence="2" type="ORF">SAMN05192584_104170</name>
</gene>
<feature type="region of interest" description="Disordered" evidence="1">
    <location>
        <begin position="79"/>
        <end position="123"/>
    </location>
</feature>
<keyword evidence="3" id="KW-1185">Reference proteome</keyword>
<evidence type="ECO:0000313" key="3">
    <source>
        <dbReference type="Proteomes" id="UP000198928"/>
    </source>
</evidence>
<dbReference type="Proteomes" id="UP000198928">
    <property type="component" value="Unassembled WGS sequence"/>
</dbReference>
<dbReference type="RefSeq" id="WP_245793468.1">
    <property type="nucleotide sequence ID" value="NZ_FOSG01000004.1"/>
</dbReference>
<name>A0A1I3XGS0_9ACTN</name>
<dbReference type="InterPro" id="IPR045635">
    <property type="entry name" value="DUF6412"/>
</dbReference>